<evidence type="ECO:0000313" key="4">
    <source>
        <dbReference type="EMBL" id="ADY44865.1"/>
    </source>
</evidence>
<dbReference type="PANTHER" id="PTHR22922:SF19">
    <property type="entry name" value="CAPRIN HOMOLOG"/>
    <property type="match status" value="1"/>
</dbReference>
<name>F1L411_ASCSU</name>
<dbReference type="GO" id="GO:0003723">
    <property type="term" value="F:RNA binding"/>
    <property type="evidence" value="ECO:0007669"/>
    <property type="project" value="TreeGrafter"/>
</dbReference>
<dbReference type="InterPro" id="IPR028816">
    <property type="entry name" value="Caprin"/>
</dbReference>
<protein>
    <submittedName>
        <fullName evidence="4">Caprin-1</fullName>
    </submittedName>
</protein>
<dbReference type="GO" id="GO:0005737">
    <property type="term" value="C:cytoplasm"/>
    <property type="evidence" value="ECO:0007669"/>
    <property type="project" value="TreeGrafter"/>
</dbReference>
<proteinExistence type="evidence at transcript level"/>
<feature type="compositionally biased region" description="Polar residues" evidence="2">
    <location>
        <begin position="293"/>
        <end position="306"/>
    </location>
</feature>
<feature type="region of interest" description="Disordered" evidence="2">
    <location>
        <begin position="1"/>
        <end position="24"/>
    </location>
</feature>
<evidence type="ECO:0000256" key="1">
    <source>
        <dbReference type="ARBA" id="ARBA00007950"/>
    </source>
</evidence>
<dbReference type="EMBL" id="JI170933">
    <property type="protein sequence ID" value="ADY44865.1"/>
    <property type="molecule type" value="mRNA"/>
</dbReference>
<feature type="domain" description="Caprin-1 dimerization" evidence="3">
    <location>
        <begin position="131"/>
        <end position="240"/>
    </location>
</feature>
<evidence type="ECO:0000256" key="2">
    <source>
        <dbReference type="SAM" id="MobiDB-lite"/>
    </source>
</evidence>
<evidence type="ECO:0000259" key="3">
    <source>
        <dbReference type="Pfam" id="PF18293"/>
    </source>
</evidence>
<dbReference type="PANTHER" id="PTHR22922">
    <property type="entry name" value="GPI-ANCHORED PROTEIN P137"/>
    <property type="match status" value="1"/>
</dbReference>
<reference evidence="4" key="1">
    <citation type="journal article" date="2011" name="Genome Res.">
        <title>Deep small RNA sequencing from the nematode Ascaris reveals conservation, functional diversification, and novel developmental profiles.</title>
        <authorList>
            <person name="Wang J."/>
            <person name="Czech B."/>
            <person name="Crunk A."/>
            <person name="Wallace A."/>
            <person name="Mitreva M."/>
            <person name="Hannon G.J."/>
            <person name="Davis R.E."/>
        </authorList>
    </citation>
    <scope>NUCLEOTIDE SEQUENCE</scope>
</reference>
<accession>F1L411</accession>
<dbReference type="AlphaFoldDB" id="F1L411"/>
<dbReference type="InterPro" id="IPR041637">
    <property type="entry name" value="Caprin-1_dimer"/>
</dbReference>
<comment type="similarity">
    <text evidence="1">Belongs to the caprin family.</text>
</comment>
<dbReference type="Pfam" id="PF18293">
    <property type="entry name" value="Caprin-1_dimer"/>
    <property type="match status" value="1"/>
</dbReference>
<sequence>MFEMVSRNTAKKLNGGSGEITKPPRIVQENNNVLDRRSEDEAILSNPMLKVEVVFAKRIRNLEKRKQKLLQYGEQQKNGKPLERDQMEAYSRLDEVSKQLEFLYEMRTVVEENAKCYQQALEKNRENTIKERAEAEREKLSTLIRYQELSNVLGNSLVRKAFLDGSAGGAQLSEQELNLMDTLYAVLNPSLESVRDVGEWAEKTDKYAHIVSEILNASEEVVIMQHSGNDIKNLLEKVSKFDLANILKLLEEGRRKESVRDERNVLDAMNQTEADKTVPVAEENDVDECDVTVTSSVSGSNRSQMPNDPVTAEHCPDRKAPAAVKGAIVVAKQSTDPQRVQEKAKSACATATEHEYKRELDGAHSLPHLEHGSHKRYGRRHTWNEGHPRGLHGHRITHHPSYEVGRHDGCNICSVGGSAQGNFFDSSVHNGYYATASPYSFTGSMITEPYDYVAYPNHYFSTQQLRCFCVGNAVVNKKSEVLTEGGDCTPSG</sequence>
<feature type="region of interest" description="Disordered" evidence="2">
    <location>
        <begin position="293"/>
        <end position="315"/>
    </location>
</feature>
<organism evidence="4">
    <name type="scientific">Ascaris suum</name>
    <name type="common">Pig roundworm</name>
    <name type="synonym">Ascaris lumbricoides</name>
    <dbReference type="NCBI Taxonomy" id="6253"/>
    <lineage>
        <taxon>Eukaryota</taxon>
        <taxon>Metazoa</taxon>
        <taxon>Ecdysozoa</taxon>
        <taxon>Nematoda</taxon>
        <taxon>Chromadorea</taxon>
        <taxon>Rhabditida</taxon>
        <taxon>Spirurina</taxon>
        <taxon>Ascaridomorpha</taxon>
        <taxon>Ascaridoidea</taxon>
        <taxon>Ascarididae</taxon>
        <taxon>Ascaris</taxon>
    </lineage>
</organism>